<name>K1SV28_9ZZZZ</name>
<dbReference type="GO" id="GO:0035596">
    <property type="term" value="F:methylthiotransferase activity"/>
    <property type="evidence" value="ECO:0007669"/>
    <property type="project" value="InterPro"/>
</dbReference>
<protein>
    <recommendedName>
        <fullName evidence="1">MTTase N-terminal domain-containing protein</fullName>
    </recommendedName>
</protein>
<organism evidence="2">
    <name type="scientific">human gut metagenome</name>
    <dbReference type="NCBI Taxonomy" id="408170"/>
    <lineage>
        <taxon>unclassified sequences</taxon>
        <taxon>metagenomes</taxon>
        <taxon>organismal metagenomes</taxon>
    </lineage>
</organism>
<dbReference type="Pfam" id="PF00919">
    <property type="entry name" value="UPF0004"/>
    <property type="match status" value="1"/>
</dbReference>
<sequence>MNSAAKIRKVAEDFITFAGKLEYSMKKVNIISLGCSKNLVDTELLMKQLEKAGYGVEVDVENSKAKI</sequence>
<dbReference type="EMBL" id="AJWY01009109">
    <property type="protein sequence ID" value="EKC59319.1"/>
    <property type="molecule type" value="Genomic_DNA"/>
</dbReference>
<proteinExistence type="predicted"/>
<dbReference type="GO" id="GO:0051539">
    <property type="term" value="F:4 iron, 4 sulfur cluster binding"/>
    <property type="evidence" value="ECO:0007669"/>
    <property type="project" value="UniProtKB-KW"/>
</dbReference>
<accession>K1SV28</accession>
<evidence type="ECO:0000259" key="1">
    <source>
        <dbReference type="PROSITE" id="PS51449"/>
    </source>
</evidence>
<feature type="domain" description="MTTase N-terminal" evidence="1">
    <location>
        <begin position="26"/>
        <end position="67"/>
    </location>
</feature>
<comment type="caution">
    <text evidence="2">The sequence shown here is derived from an EMBL/GenBank/DDBJ whole genome shotgun (WGS) entry which is preliminary data.</text>
</comment>
<dbReference type="Gene3D" id="3.40.50.12160">
    <property type="entry name" value="Methylthiotransferase, N-terminal domain"/>
    <property type="match status" value="1"/>
</dbReference>
<feature type="non-terminal residue" evidence="2">
    <location>
        <position position="67"/>
    </location>
</feature>
<dbReference type="PROSITE" id="PS51449">
    <property type="entry name" value="MTTASE_N"/>
    <property type="match status" value="1"/>
</dbReference>
<evidence type="ECO:0000313" key="2">
    <source>
        <dbReference type="EMBL" id="EKC59319.1"/>
    </source>
</evidence>
<dbReference type="AlphaFoldDB" id="K1SV28"/>
<dbReference type="GO" id="GO:0046872">
    <property type="term" value="F:metal ion binding"/>
    <property type="evidence" value="ECO:0007669"/>
    <property type="project" value="UniProtKB-KW"/>
</dbReference>
<dbReference type="InterPro" id="IPR013848">
    <property type="entry name" value="Methylthiotransferase_N"/>
</dbReference>
<reference evidence="2" key="1">
    <citation type="journal article" date="2013" name="Environ. Microbiol.">
        <title>Microbiota from the distal guts of lean and obese adolescents exhibit partial functional redundancy besides clear differences in community structure.</title>
        <authorList>
            <person name="Ferrer M."/>
            <person name="Ruiz A."/>
            <person name="Lanza F."/>
            <person name="Haange S.B."/>
            <person name="Oberbach A."/>
            <person name="Till H."/>
            <person name="Bargiela R."/>
            <person name="Campoy C."/>
            <person name="Segura M.T."/>
            <person name="Richter M."/>
            <person name="von Bergen M."/>
            <person name="Seifert J."/>
            <person name="Suarez A."/>
        </authorList>
    </citation>
    <scope>NUCLEOTIDE SEQUENCE</scope>
</reference>
<gene>
    <name evidence="2" type="ORF">LEA_13424</name>
</gene>
<dbReference type="InterPro" id="IPR038135">
    <property type="entry name" value="Methylthiotransferase_N_sf"/>
</dbReference>